<organism evidence="4 5">
    <name type="scientific">Ancylostoma ceylanicum</name>
    <dbReference type="NCBI Taxonomy" id="53326"/>
    <lineage>
        <taxon>Eukaryota</taxon>
        <taxon>Metazoa</taxon>
        <taxon>Ecdysozoa</taxon>
        <taxon>Nematoda</taxon>
        <taxon>Chromadorea</taxon>
        <taxon>Rhabditida</taxon>
        <taxon>Rhabditina</taxon>
        <taxon>Rhabditomorpha</taxon>
        <taxon>Strongyloidea</taxon>
        <taxon>Ancylostomatidae</taxon>
        <taxon>Ancylostomatinae</taxon>
        <taxon>Ancylostoma</taxon>
    </lineage>
</organism>
<keyword evidence="5" id="KW-1185">Reference proteome</keyword>
<feature type="domain" description="Reverse transcriptase" evidence="3">
    <location>
        <begin position="1"/>
        <end position="96"/>
    </location>
</feature>
<evidence type="ECO:0000259" key="2">
    <source>
        <dbReference type="PROSITE" id="PS50164"/>
    </source>
</evidence>
<dbReference type="InterPro" id="IPR000477">
    <property type="entry name" value="RT_dom"/>
</dbReference>
<protein>
    <recommendedName>
        <fullName evidence="6">C2H2-type domain-containing protein</fullName>
    </recommendedName>
</protein>
<accession>A0A016VDD9</accession>
<name>A0A016VDD9_9BILA</name>
<dbReference type="InterPro" id="IPR000305">
    <property type="entry name" value="GIY-YIG_endonuc"/>
</dbReference>
<dbReference type="Pfam" id="PF26215">
    <property type="entry name" value="HTH_animal"/>
    <property type="match status" value="1"/>
</dbReference>
<proteinExistence type="predicted"/>
<feature type="region of interest" description="Disordered" evidence="1">
    <location>
        <begin position="271"/>
        <end position="292"/>
    </location>
</feature>
<dbReference type="PANTHER" id="PTHR21301:SF10">
    <property type="entry name" value="REVERSE TRANSCRIPTASE DOMAIN-CONTAINING PROTEIN"/>
    <property type="match status" value="1"/>
</dbReference>
<evidence type="ECO:0000313" key="4">
    <source>
        <dbReference type="EMBL" id="EYC25440.1"/>
    </source>
</evidence>
<dbReference type="PANTHER" id="PTHR21301">
    <property type="entry name" value="REVERSE TRANSCRIPTASE"/>
    <property type="match status" value="1"/>
</dbReference>
<evidence type="ECO:0008006" key="6">
    <source>
        <dbReference type="Google" id="ProtNLM"/>
    </source>
</evidence>
<dbReference type="InterPro" id="IPR035901">
    <property type="entry name" value="GIY-YIG_endonuc_sf"/>
</dbReference>
<dbReference type="OrthoDB" id="5866159at2759"/>
<sequence>MGLRISPLLAIVYLNRIERKSLISGILFYKRYVDDVFVISSNDEELHTMLENLNKCDSNVKFTTELPDKNGYLLFLNTKVRISKGRKQFRWHKKTHSKNALLHSRSAHPIYMKVNMVRNIIVTKERTCSEESEEVEDSVKQSLRENGYTTLEARSWRPYSVAGGIPLVLPFVNEQCARDVNRIVRSSGLPIKLIFRPPPNLKSLLASSRIYEEKCGRNSCTYCTERKICQQQGTVYMVTCEGCGEKYVGETARPLHKRIDEHLRALRNHASYPNSSFSHHRTLRHTREDPPGVRVTVLHRSLRSPLERKLLEALEIKRITPEINNRDELWDTLRLIT</sequence>
<dbReference type="PROSITE" id="PS50878">
    <property type="entry name" value="RT_POL"/>
    <property type="match status" value="1"/>
</dbReference>
<comment type="caution">
    <text evidence="4">The sequence shown here is derived from an EMBL/GenBank/DDBJ whole genome shotgun (WGS) entry which is preliminary data.</text>
</comment>
<evidence type="ECO:0000259" key="3">
    <source>
        <dbReference type="PROSITE" id="PS50878"/>
    </source>
</evidence>
<dbReference type="AlphaFoldDB" id="A0A016VDD9"/>
<dbReference type="PROSITE" id="PS50164">
    <property type="entry name" value="GIY_YIG"/>
    <property type="match status" value="1"/>
</dbReference>
<dbReference type="PROSITE" id="PS00028">
    <property type="entry name" value="ZINC_FINGER_C2H2_1"/>
    <property type="match status" value="1"/>
</dbReference>
<gene>
    <name evidence="4" type="primary">Acey_s0012.g1893</name>
    <name evidence="4" type="ORF">Y032_0012g1893</name>
</gene>
<feature type="domain" description="GIY-YIG" evidence="2">
    <location>
        <begin position="231"/>
        <end position="325"/>
    </location>
</feature>
<dbReference type="SUPFAM" id="SSF82771">
    <property type="entry name" value="GIY-YIG endonuclease"/>
    <property type="match status" value="1"/>
</dbReference>
<dbReference type="InterPro" id="IPR013087">
    <property type="entry name" value="Znf_C2H2_type"/>
</dbReference>
<dbReference type="STRING" id="53326.A0A016VDD9"/>
<evidence type="ECO:0000256" key="1">
    <source>
        <dbReference type="SAM" id="MobiDB-lite"/>
    </source>
</evidence>
<evidence type="ECO:0000313" key="5">
    <source>
        <dbReference type="Proteomes" id="UP000024635"/>
    </source>
</evidence>
<dbReference type="InterPro" id="IPR058912">
    <property type="entry name" value="HTH_animal"/>
</dbReference>
<dbReference type="Proteomes" id="UP000024635">
    <property type="component" value="Unassembled WGS sequence"/>
</dbReference>
<reference evidence="5" key="1">
    <citation type="journal article" date="2015" name="Nat. Genet.">
        <title>The genome and transcriptome of the zoonotic hookworm Ancylostoma ceylanicum identify infection-specific gene families.</title>
        <authorList>
            <person name="Schwarz E.M."/>
            <person name="Hu Y."/>
            <person name="Antoshechkin I."/>
            <person name="Miller M.M."/>
            <person name="Sternberg P.W."/>
            <person name="Aroian R.V."/>
        </authorList>
    </citation>
    <scope>NUCLEOTIDE SEQUENCE</scope>
    <source>
        <strain evidence="5">HY135</strain>
    </source>
</reference>
<dbReference type="Gene3D" id="3.40.1440.10">
    <property type="entry name" value="GIY-YIG endonuclease"/>
    <property type="match status" value="1"/>
</dbReference>
<dbReference type="EMBL" id="JARK01001348">
    <property type="protein sequence ID" value="EYC25440.1"/>
    <property type="molecule type" value="Genomic_DNA"/>
</dbReference>